<dbReference type="EMBL" id="VSSQ01105747">
    <property type="protein sequence ID" value="MPN45678.1"/>
    <property type="molecule type" value="Genomic_DNA"/>
</dbReference>
<reference evidence="1" key="1">
    <citation type="submission" date="2019-08" db="EMBL/GenBank/DDBJ databases">
        <authorList>
            <person name="Kucharzyk K."/>
            <person name="Murdoch R.W."/>
            <person name="Higgins S."/>
            <person name="Loffler F."/>
        </authorList>
    </citation>
    <scope>NUCLEOTIDE SEQUENCE</scope>
</reference>
<gene>
    <name evidence="1" type="ORF">SDC9_193247</name>
</gene>
<name>A0A645I352_9ZZZZ</name>
<protein>
    <submittedName>
        <fullName evidence="1">Uncharacterized protein</fullName>
    </submittedName>
</protein>
<evidence type="ECO:0000313" key="1">
    <source>
        <dbReference type="EMBL" id="MPN45678.1"/>
    </source>
</evidence>
<accession>A0A645I352</accession>
<sequence>MILRYRIHDHDQLFLFDAGDAELVPFRAQRKRHRLCEPQTCHYIPHRLGDSRLRHEGTGGLGH</sequence>
<organism evidence="1">
    <name type="scientific">bioreactor metagenome</name>
    <dbReference type="NCBI Taxonomy" id="1076179"/>
    <lineage>
        <taxon>unclassified sequences</taxon>
        <taxon>metagenomes</taxon>
        <taxon>ecological metagenomes</taxon>
    </lineage>
</organism>
<proteinExistence type="predicted"/>
<comment type="caution">
    <text evidence="1">The sequence shown here is derived from an EMBL/GenBank/DDBJ whole genome shotgun (WGS) entry which is preliminary data.</text>
</comment>
<dbReference type="AlphaFoldDB" id="A0A645I352"/>